<proteinExistence type="inferred from homology"/>
<dbReference type="GO" id="GO:0005829">
    <property type="term" value="C:cytosol"/>
    <property type="evidence" value="ECO:0007669"/>
    <property type="project" value="TreeGrafter"/>
</dbReference>
<name>A0A4Q1U9H9_RHILE</name>
<evidence type="ECO:0000256" key="2">
    <source>
        <dbReference type="ARBA" id="ARBA00022801"/>
    </source>
</evidence>
<dbReference type="InterPro" id="IPR006035">
    <property type="entry name" value="Ureohydrolase"/>
</dbReference>
<keyword evidence="1" id="KW-0479">Metal-binding</keyword>
<evidence type="ECO:0000313" key="6">
    <source>
        <dbReference type="Proteomes" id="UP000290767"/>
    </source>
</evidence>
<evidence type="ECO:0000256" key="3">
    <source>
        <dbReference type="ARBA" id="ARBA00023211"/>
    </source>
</evidence>
<evidence type="ECO:0000256" key="4">
    <source>
        <dbReference type="PROSITE-ProRule" id="PRU00742"/>
    </source>
</evidence>
<dbReference type="Proteomes" id="UP000290767">
    <property type="component" value="Unassembled WGS sequence"/>
</dbReference>
<dbReference type="PANTHER" id="PTHR43782">
    <property type="entry name" value="ARGINASE"/>
    <property type="match status" value="1"/>
</dbReference>
<sequence>MSDKTLRLHFPQWQGGNIEAYHFGSQLLAMLAPAASGPIATVEVAEPDGEALPLENGIVARSTLLRQLDSAEQILERQAPDKVVVLGGDCLVDLAPFAYLNQRYGGDLAVLWVDAHPDVVTPEHAAHAHAMVLGILMGEGDPDFAKRVGQPIKPQNVMYAGLYDMSPVEWRIVERFGIRMATPAQLADDSEPVLDWLRSTGAKHVAIHFDLDVIDPSQFRSLNFAMPNIAPDAFVGVARGRMTIPQVIRLLNDVAAEVEVVGLGITEHLPWDALIIRDMLRQLPLLGDGRK</sequence>
<organism evidence="5 6">
    <name type="scientific">Rhizobium leguminosarum</name>
    <dbReference type="NCBI Taxonomy" id="384"/>
    <lineage>
        <taxon>Bacteria</taxon>
        <taxon>Pseudomonadati</taxon>
        <taxon>Pseudomonadota</taxon>
        <taxon>Alphaproteobacteria</taxon>
        <taxon>Hyphomicrobiales</taxon>
        <taxon>Rhizobiaceae</taxon>
        <taxon>Rhizobium/Agrobacterium group</taxon>
        <taxon>Rhizobium</taxon>
    </lineage>
</organism>
<keyword evidence="2" id="KW-0378">Hydrolase</keyword>
<dbReference type="PROSITE" id="PS51409">
    <property type="entry name" value="ARGINASE_2"/>
    <property type="match status" value="1"/>
</dbReference>
<dbReference type="EMBL" id="MZMU01000003">
    <property type="protein sequence ID" value="RXT28502.1"/>
    <property type="molecule type" value="Genomic_DNA"/>
</dbReference>
<evidence type="ECO:0000256" key="1">
    <source>
        <dbReference type="ARBA" id="ARBA00022723"/>
    </source>
</evidence>
<comment type="similarity">
    <text evidence="4">Belongs to the arginase family.</text>
</comment>
<dbReference type="Gene3D" id="3.40.800.10">
    <property type="entry name" value="Ureohydrolase domain"/>
    <property type="match status" value="1"/>
</dbReference>
<keyword evidence="3" id="KW-0464">Manganese</keyword>
<dbReference type="PRINTS" id="PR00116">
    <property type="entry name" value="ARGINASE"/>
</dbReference>
<protein>
    <submittedName>
        <fullName evidence="5">Arginase</fullName>
    </submittedName>
</protein>
<dbReference type="AlphaFoldDB" id="A0A4Q1U9H9"/>
<dbReference type="CDD" id="cd09999">
    <property type="entry name" value="Arginase-like_1"/>
    <property type="match status" value="1"/>
</dbReference>
<dbReference type="PANTHER" id="PTHR43782:SF3">
    <property type="entry name" value="ARGINASE"/>
    <property type="match status" value="1"/>
</dbReference>
<dbReference type="RefSeq" id="WP_129418042.1">
    <property type="nucleotide sequence ID" value="NZ_MZMU01000003.1"/>
</dbReference>
<gene>
    <name evidence="5" type="ORF">B5P46_06890</name>
</gene>
<comment type="caution">
    <text evidence="5">The sequence shown here is derived from an EMBL/GenBank/DDBJ whole genome shotgun (WGS) entry which is preliminary data.</text>
</comment>
<dbReference type="GO" id="GO:0004053">
    <property type="term" value="F:arginase activity"/>
    <property type="evidence" value="ECO:0007669"/>
    <property type="project" value="TreeGrafter"/>
</dbReference>
<evidence type="ECO:0000313" key="5">
    <source>
        <dbReference type="EMBL" id="RXT28502.1"/>
    </source>
</evidence>
<dbReference type="SUPFAM" id="SSF52768">
    <property type="entry name" value="Arginase/deacetylase"/>
    <property type="match status" value="1"/>
</dbReference>
<reference evidence="5 6" key="1">
    <citation type="submission" date="2017-03" db="EMBL/GenBank/DDBJ databases">
        <authorList>
            <person name="Safronova V.I."/>
            <person name="Sazanova A.L."/>
            <person name="Chirak E.R."/>
        </authorList>
    </citation>
    <scope>NUCLEOTIDE SEQUENCE [LARGE SCALE GENOMIC DNA]</scope>
    <source>
        <strain evidence="5 6">Tri-43</strain>
    </source>
</reference>
<dbReference type="Pfam" id="PF00491">
    <property type="entry name" value="Arginase"/>
    <property type="match status" value="1"/>
</dbReference>
<accession>A0A4Q1U9H9</accession>
<dbReference type="GO" id="GO:0030145">
    <property type="term" value="F:manganese ion binding"/>
    <property type="evidence" value="ECO:0007669"/>
    <property type="project" value="TreeGrafter"/>
</dbReference>
<dbReference type="InterPro" id="IPR023696">
    <property type="entry name" value="Ureohydrolase_dom_sf"/>
</dbReference>